<dbReference type="InterPro" id="IPR011063">
    <property type="entry name" value="TilS/TtcA_N"/>
</dbReference>
<dbReference type="GO" id="GO:0005524">
    <property type="term" value="F:ATP binding"/>
    <property type="evidence" value="ECO:0007669"/>
    <property type="project" value="UniProtKB-KW"/>
</dbReference>
<dbReference type="OrthoDB" id="9801054at2"/>
<dbReference type="PANTHER" id="PTHR43686:SF1">
    <property type="entry name" value="AMINOTRAN_5 DOMAIN-CONTAINING PROTEIN"/>
    <property type="match status" value="1"/>
</dbReference>
<dbReference type="GO" id="GO:0008033">
    <property type="term" value="P:tRNA processing"/>
    <property type="evidence" value="ECO:0007669"/>
    <property type="project" value="InterPro"/>
</dbReference>
<dbReference type="CDD" id="cd24138">
    <property type="entry name" value="TtcA-like"/>
    <property type="match status" value="1"/>
</dbReference>
<sequence length="260" mass="28509">MSCPAGVDPKLWRSLRNGIGRAIGDFGLIKDGDRICVGVSGGKDSLLLLMLLVEMQRRAPISYQLVPVTVDAGFPGFDTANIRNFVADLGLELVIEQTDHVDLINAKLRPGSSYCSFCARLKRGALYGAARRLGCNLLALGHHRDDFIETLLLNQFFIGTLKAMAAKTVCDTGDITVIRPLVYVAEDDIITTVQQAGIKTVSCNCPVADADHQRQRMKQLLRQLEQEIPQIKNSLLAALGNVQPRHLLDRQLSKEGTECV</sequence>
<keyword evidence="1" id="KW-0808">Transferase</keyword>
<dbReference type="PIRSF" id="PIRSF004976">
    <property type="entry name" value="ATPase_YdaO"/>
    <property type="match status" value="1"/>
</dbReference>
<dbReference type="InterPro" id="IPR014729">
    <property type="entry name" value="Rossmann-like_a/b/a_fold"/>
</dbReference>
<dbReference type="AlphaFoldDB" id="A0A1T4JZQ3"/>
<dbReference type="Proteomes" id="UP000190102">
    <property type="component" value="Unassembled WGS sequence"/>
</dbReference>
<dbReference type="PANTHER" id="PTHR43686">
    <property type="entry name" value="SULFURTRANSFERASE-RELATED"/>
    <property type="match status" value="1"/>
</dbReference>
<evidence type="ECO:0000256" key="2">
    <source>
        <dbReference type="PIRSR" id="PIRSR004976-51"/>
    </source>
</evidence>
<dbReference type="SUPFAM" id="SSF52402">
    <property type="entry name" value="Adenine nucleotide alpha hydrolases-like"/>
    <property type="match status" value="1"/>
</dbReference>
<feature type="binding site" evidence="2">
    <location>
        <position position="44"/>
    </location>
    <ligand>
        <name>ATP</name>
        <dbReference type="ChEBI" id="CHEBI:30616"/>
    </ligand>
</feature>
<evidence type="ECO:0000256" key="1">
    <source>
        <dbReference type="ARBA" id="ARBA00022679"/>
    </source>
</evidence>
<dbReference type="Gene3D" id="3.40.50.620">
    <property type="entry name" value="HUPs"/>
    <property type="match status" value="1"/>
</dbReference>
<dbReference type="EMBL" id="FUWR01000001">
    <property type="protein sequence ID" value="SJZ35599.1"/>
    <property type="molecule type" value="Genomic_DNA"/>
</dbReference>
<keyword evidence="3" id="KW-0175">Coiled coil</keyword>
<accession>A0A1T4JZQ3</accession>
<evidence type="ECO:0000313" key="6">
    <source>
        <dbReference type="Proteomes" id="UP000190102"/>
    </source>
</evidence>
<dbReference type="InterPro" id="IPR035107">
    <property type="entry name" value="tRNA_thiolation_TtcA_Ctu1"/>
</dbReference>
<evidence type="ECO:0000256" key="3">
    <source>
        <dbReference type="SAM" id="Coils"/>
    </source>
</evidence>
<protein>
    <submittedName>
        <fullName evidence="5">tRNA 2-thiocytidine biosynthesis protein TtcA</fullName>
    </submittedName>
</protein>
<evidence type="ECO:0000313" key="5">
    <source>
        <dbReference type="EMBL" id="SJZ35599.1"/>
    </source>
</evidence>
<dbReference type="STRING" id="115783.SAMN02745119_00208"/>
<keyword evidence="2" id="KW-0547">Nucleotide-binding</keyword>
<feature type="binding site" evidence="2">
    <location>
        <position position="146"/>
    </location>
    <ligand>
        <name>ATP</name>
        <dbReference type="ChEBI" id="CHEBI:30616"/>
    </ligand>
</feature>
<proteinExistence type="predicted"/>
<feature type="domain" description="tRNA(Ile)-lysidine/2-thiocytidine synthase N-terminal" evidence="4">
    <location>
        <begin position="35"/>
        <end position="201"/>
    </location>
</feature>
<evidence type="ECO:0000259" key="4">
    <source>
        <dbReference type="Pfam" id="PF01171"/>
    </source>
</evidence>
<gene>
    <name evidence="5" type="ORF">SAMN02745119_00208</name>
</gene>
<keyword evidence="6" id="KW-1185">Reference proteome</keyword>
<keyword evidence="2" id="KW-0067">ATP-binding</keyword>
<organism evidence="5 6">
    <name type="scientific">Trichlorobacter thiogenes</name>
    <dbReference type="NCBI Taxonomy" id="115783"/>
    <lineage>
        <taxon>Bacteria</taxon>
        <taxon>Pseudomonadati</taxon>
        <taxon>Thermodesulfobacteriota</taxon>
        <taxon>Desulfuromonadia</taxon>
        <taxon>Geobacterales</taxon>
        <taxon>Geobacteraceae</taxon>
        <taxon>Trichlorobacter</taxon>
    </lineage>
</organism>
<feature type="coiled-coil region" evidence="3">
    <location>
        <begin position="207"/>
        <end position="234"/>
    </location>
</feature>
<reference evidence="6" key="1">
    <citation type="submission" date="2017-02" db="EMBL/GenBank/DDBJ databases">
        <authorList>
            <person name="Varghese N."/>
            <person name="Submissions S."/>
        </authorList>
    </citation>
    <scope>NUCLEOTIDE SEQUENCE [LARGE SCALE GENOMIC DNA]</scope>
    <source>
        <strain evidence="6">ATCC BAA-34</strain>
    </source>
</reference>
<dbReference type="RefSeq" id="WP_078788524.1">
    <property type="nucleotide sequence ID" value="NZ_FUWR01000001.1"/>
</dbReference>
<feature type="binding site" evidence="2">
    <location>
        <begin position="38"/>
        <end position="40"/>
    </location>
    <ligand>
        <name>ATP</name>
        <dbReference type="ChEBI" id="CHEBI:30616"/>
    </ligand>
</feature>
<name>A0A1T4JZQ3_9BACT</name>
<feature type="binding site" evidence="2">
    <location>
        <position position="70"/>
    </location>
    <ligand>
        <name>ATP</name>
        <dbReference type="ChEBI" id="CHEBI:30616"/>
    </ligand>
</feature>
<dbReference type="Pfam" id="PF01171">
    <property type="entry name" value="ATP_bind_3"/>
    <property type="match status" value="1"/>
</dbReference>
<dbReference type="GO" id="GO:0016740">
    <property type="term" value="F:transferase activity"/>
    <property type="evidence" value="ECO:0007669"/>
    <property type="project" value="UniProtKB-KW"/>
</dbReference>
<feature type="binding site" evidence="2">
    <location>
        <position position="141"/>
    </location>
    <ligand>
        <name>ATP</name>
        <dbReference type="ChEBI" id="CHEBI:30616"/>
    </ligand>
</feature>
<dbReference type="NCBIfam" id="NF007972">
    <property type="entry name" value="PRK10696.1"/>
    <property type="match status" value="1"/>
</dbReference>